<feature type="region of interest" description="Disordered" evidence="8">
    <location>
        <begin position="1"/>
        <end position="168"/>
    </location>
</feature>
<comment type="caution">
    <text evidence="11">The sequence shown here is derived from an EMBL/GenBank/DDBJ whole genome shotgun (WGS) entry which is preliminary data.</text>
</comment>
<keyword evidence="12" id="KW-1185">Reference proteome</keyword>
<dbReference type="RefSeq" id="XP_069209749.1">
    <property type="nucleotide sequence ID" value="XM_069352331.1"/>
</dbReference>
<dbReference type="InterPro" id="IPR027469">
    <property type="entry name" value="Cation_efflux_TMD_sf"/>
</dbReference>
<evidence type="ECO:0000256" key="4">
    <source>
        <dbReference type="ARBA" id="ARBA00022692"/>
    </source>
</evidence>
<comment type="subcellular location">
    <subcellularLocation>
        <location evidence="1">Membrane</location>
        <topology evidence="1">Multi-pass membrane protein</topology>
    </subcellularLocation>
</comment>
<dbReference type="SUPFAM" id="SSF161111">
    <property type="entry name" value="Cation efflux protein transmembrane domain-like"/>
    <property type="match status" value="1"/>
</dbReference>
<comment type="similarity">
    <text evidence="2">Belongs to the cation diffusion facilitator (CDF) transporter (TC 2.A.4) family. SLC30A subfamily.</text>
</comment>
<feature type="transmembrane region" description="Helical" evidence="9">
    <location>
        <begin position="438"/>
        <end position="457"/>
    </location>
</feature>
<evidence type="ECO:0000256" key="5">
    <source>
        <dbReference type="ARBA" id="ARBA00022989"/>
    </source>
</evidence>
<keyword evidence="7 9" id="KW-0472">Membrane</keyword>
<evidence type="ECO:0000256" key="2">
    <source>
        <dbReference type="ARBA" id="ARBA00008873"/>
    </source>
</evidence>
<reference evidence="11 12" key="1">
    <citation type="submission" date="2023-08" db="EMBL/GenBank/DDBJ databases">
        <title>Annotated Genome Sequence of Vanrija albida AlHP1.</title>
        <authorList>
            <person name="Herzog R."/>
        </authorList>
    </citation>
    <scope>NUCLEOTIDE SEQUENCE [LARGE SCALE GENOMIC DNA]</scope>
    <source>
        <strain evidence="11 12">AlHP1</strain>
    </source>
</reference>
<feature type="region of interest" description="Disordered" evidence="8">
    <location>
        <begin position="226"/>
        <end position="300"/>
    </location>
</feature>
<evidence type="ECO:0000313" key="11">
    <source>
        <dbReference type="EMBL" id="KAL1409805.1"/>
    </source>
</evidence>
<evidence type="ECO:0000256" key="8">
    <source>
        <dbReference type="SAM" id="MobiDB-lite"/>
    </source>
</evidence>
<feature type="domain" description="Cation efflux protein transmembrane" evidence="10">
    <location>
        <begin position="344"/>
        <end position="533"/>
    </location>
</feature>
<organism evidence="11 12">
    <name type="scientific">Vanrija albida</name>
    <dbReference type="NCBI Taxonomy" id="181172"/>
    <lineage>
        <taxon>Eukaryota</taxon>
        <taxon>Fungi</taxon>
        <taxon>Dikarya</taxon>
        <taxon>Basidiomycota</taxon>
        <taxon>Agaricomycotina</taxon>
        <taxon>Tremellomycetes</taxon>
        <taxon>Trichosporonales</taxon>
        <taxon>Trichosporonaceae</taxon>
        <taxon>Vanrija</taxon>
    </lineage>
</organism>
<feature type="transmembrane region" description="Helical" evidence="9">
    <location>
        <begin position="375"/>
        <end position="394"/>
    </location>
</feature>
<feature type="compositionally biased region" description="Low complexity" evidence="8">
    <location>
        <begin position="595"/>
        <end position="617"/>
    </location>
</feature>
<evidence type="ECO:0000256" key="6">
    <source>
        <dbReference type="ARBA" id="ARBA00023065"/>
    </source>
</evidence>
<evidence type="ECO:0000256" key="3">
    <source>
        <dbReference type="ARBA" id="ARBA00022448"/>
    </source>
</evidence>
<keyword evidence="3" id="KW-0813">Transport</keyword>
<proteinExistence type="inferred from homology"/>
<dbReference type="InterPro" id="IPR058533">
    <property type="entry name" value="Cation_efflux_TM"/>
</dbReference>
<keyword evidence="6" id="KW-0406">Ion transport</keyword>
<dbReference type="Proteomes" id="UP001565368">
    <property type="component" value="Unassembled WGS sequence"/>
</dbReference>
<keyword evidence="4 9" id="KW-0812">Transmembrane</keyword>
<feature type="region of interest" description="Disordered" evidence="8">
    <location>
        <begin position="587"/>
        <end position="617"/>
    </location>
</feature>
<accession>A0ABR3Q596</accession>
<evidence type="ECO:0000256" key="9">
    <source>
        <dbReference type="SAM" id="Phobius"/>
    </source>
</evidence>
<evidence type="ECO:0000256" key="7">
    <source>
        <dbReference type="ARBA" id="ARBA00023136"/>
    </source>
</evidence>
<protein>
    <recommendedName>
        <fullName evidence="10">Cation efflux protein transmembrane domain-containing protein</fullName>
    </recommendedName>
</protein>
<feature type="compositionally biased region" description="Basic residues" evidence="8">
    <location>
        <begin position="239"/>
        <end position="252"/>
    </location>
</feature>
<dbReference type="GeneID" id="95984845"/>
<dbReference type="PANTHER" id="PTHR45755:SF4">
    <property type="entry name" value="ZINC TRANSPORTER 7"/>
    <property type="match status" value="1"/>
</dbReference>
<dbReference type="InterPro" id="IPR045316">
    <property type="entry name" value="Msc2-like"/>
</dbReference>
<evidence type="ECO:0000259" key="10">
    <source>
        <dbReference type="Pfam" id="PF01545"/>
    </source>
</evidence>
<sequence>MAAHDEARDQPGASTSVGTARTDRAHEPAAPQPQPQARRASRAAKRPPPIHVADGMSPVPPQLIVSPSVGAGQDDDDDEAGDNVGELAASPAHTRAFSLSIDGDESALATSPSSWSMDIDQSAQSTQSTRRPPSSSSNRPPSWHRNSLEVPSFLPTTPASPDRRFDPALYYKGGHARSLSHDFPHPGAPARPISPVSPGFVAGDSVIPSADPRVFSGGADWSFGSALPESEADNGSPVKRGKRRGHHHKHSLSHNFFSFLDPGATQPPPSERPPSTVDEPTPVPMPYMSTTSALPSPMPRGKRTGAVQAMYAFAVGEALLGASLWIEGQMSGWRCLEGAGYLVVFDALGMVVNIVASNDEDGWRSLRRPFGWDRLTSLLCFAQSLFLMFAAVYISKESFEQVLLGADAHEEGGGGGHGHGHSHGHAHVEHIIGEESPFPYVLLLLSFVASLLSGAFLNNHRRLSEATGSLFLPSAFTSAKLPEFVANPYTIGVAGTTAALLVGSLITPIDSLHGLDSSSSVALTVLIAALAWPPTKAFANVLLQTAPPTTSSQMTVLRRALRDVEDDRRVLGIGTLRCWALSTDKVEPDAGGTNSAPASRRPSISSSPSHSISFPAPLTEKDKQPLAAPVSLASRAPTTEAVPIIVTVNVHVHPDATDTDVLEITRLTSTKISSAVGPRIGGEVTVQVQKGWEGEDGH</sequence>
<gene>
    <name evidence="11" type="ORF">Q8F55_003802</name>
</gene>
<keyword evidence="5 9" id="KW-1133">Transmembrane helix</keyword>
<dbReference type="PANTHER" id="PTHR45755">
    <property type="match status" value="1"/>
</dbReference>
<dbReference type="Pfam" id="PF01545">
    <property type="entry name" value="Cation_efflux"/>
    <property type="match status" value="1"/>
</dbReference>
<evidence type="ECO:0000313" key="12">
    <source>
        <dbReference type="Proteomes" id="UP001565368"/>
    </source>
</evidence>
<dbReference type="Gene3D" id="1.20.1510.10">
    <property type="entry name" value="Cation efflux protein transmembrane domain"/>
    <property type="match status" value="1"/>
</dbReference>
<evidence type="ECO:0000256" key="1">
    <source>
        <dbReference type="ARBA" id="ARBA00004141"/>
    </source>
</evidence>
<dbReference type="EMBL" id="JBBXJM010000003">
    <property type="protein sequence ID" value="KAL1409805.1"/>
    <property type="molecule type" value="Genomic_DNA"/>
</dbReference>
<name>A0ABR3Q596_9TREE</name>
<feature type="compositionally biased region" description="Low complexity" evidence="8">
    <location>
        <begin position="124"/>
        <end position="145"/>
    </location>
</feature>
<feature type="compositionally biased region" description="Polar residues" evidence="8">
    <location>
        <begin position="108"/>
        <end position="123"/>
    </location>
</feature>
<feature type="transmembrane region" description="Helical" evidence="9">
    <location>
        <begin position="306"/>
        <end position="326"/>
    </location>
</feature>